<dbReference type="EMBL" id="LGRX02000439">
    <property type="protein sequence ID" value="KAK3288555.1"/>
    <property type="molecule type" value="Genomic_DNA"/>
</dbReference>
<evidence type="ECO:0000313" key="3">
    <source>
        <dbReference type="Proteomes" id="UP001190700"/>
    </source>
</evidence>
<organism evidence="2 3">
    <name type="scientific">Cymbomonas tetramitiformis</name>
    <dbReference type="NCBI Taxonomy" id="36881"/>
    <lineage>
        <taxon>Eukaryota</taxon>
        <taxon>Viridiplantae</taxon>
        <taxon>Chlorophyta</taxon>
        <taxon>Pyramimonadophyceae</taxon>
        <taxon>Pyramimonadales</taxon>
        <taxon>Pyramimonadaceae</taxon>
        <taxon>Cymbomonas</taxon>
    </lineage>
</organism>
<gene>
    <name evidence="2" type="ORF">CYMTET_3976</name>
</gene>
<sequence>MGGSGKTHKQKVNAGEEYIRVDPRNIRFTHSKIRPYFSDARRVEDTLDEIKDGKLNPDELRNITVIQQETYYVSMNNRRLWVLKQCREQGLLRDDMVPVRVQPPPDTKRLRGRFELHKCSETAKFMREPPPKTTRSEKEPLNEPGASSEKESPPASDAEPSDLSVVVEDASLDTEKVVCEENEVAESAAMLAASSLEKPTGEENENLRKREKSSRRRRVKASAEADACVSEQDAQDACEDSWSAAKNLKGKGNRGKRKGKKADEDSW</sequence>
<dbReference type="PANTHER" id="PTHR35378">
    <property type="entry name" value="UNNAMED PRODUCT"/>
    <property type="match status" value="1"/>
</dbReference>
<feature type="compositionally biased region" description="Basic and acidic residues" evidence="1">
    <location>
        <begin position="199"/>
        <end position="208"/>
    </location>
</feature>
<feature type="region of interest" description="Disordered" evidence="1">
    <location>
        <begin position="119"/>
        <end position="169"/>
    </location>
</feature>
<proteinExistence type="predicted"/>
<keyword evidence="3" id="KW-1185">Reference proteome</keyword>
<feature type="region of interest" description="Disordered" evidence="1">
    <location>
        <begin position="189"/>
        <end position="267"/>
    </location>
</feature>
<evidence type="ECO:0000256" key="1">
    <source>
        <dbReference type="SAM" id="MobiDB-lite"/>
    </source>
</evidence>
<accession>A0AAE0H2J0</accession>
<protein>
    <submittedName>
        <fullName evidence="2">Uncharacterized protein</fullName>
    </submittedName>
</protein>
<evidence type="ECO:0000313" key="2">
    <source>
        <dbReference type="EMBL" id="KAK3288555.1"/>
    </source>
</evidence>
<comment type="caution">
    <text evidence="2">The sequence shown here is derived from an EMBL/GenBank/DDBJ whole genome shotgun (WGS) entry which is preliminary data.</text>
</comment>
<dbReference type="AlphaFoldDB" id="A0AAE0H2J0"/>
<feature type="compositionally biased region" description="Basic residues" evidence="1">
    <location>
        <begin position="248"/>
        <end position="260"/>
    </location>
</feature>
<dbReference type="PANTHER" id="PTHR35378:SF1">
    <property type="entry name" value="C2H2-TYPE DOMAIN-CONTAINING PROTEIN"/>
    <property type="match status" value="1"/>
</dbReference>
<feature type="compositionally biased region" description="Basic residues" evidence="1">
    <location>
        <begin position="209"/>
        <end position="220"/>
    </location>
</feature>
<reference evidence="2 3" key="1">
    <citation type="journal article" date="2015" name="Genome Biol. Evol.">
        <title>Comparative Genomics of a Bacterivorous Green Alga Reveals Evolutionary Causalities and Consequences of Phago-Mixotrophic Mode of Nutrition.</title>
        <authorList>
            <person name="Burns J.A."/>
            <person name="Paasch A."/>
            <person name="Narechania A."/>
            <person name="Kim E."/>
        </authorList>
    </citation>
    <scope>NUCLEOTIDE SEQUENCE [LARGE SCALE GENOMIC DNA]</scope>
    <source>
        <strain evidence="2 3">PLY_AMNH</strain>
    </source>
</reference>
<dbReference type="Proteomes" id="UP001190700">
    <property type="component" value="Unassembled WGS sequence"/>
</dbReference>
<feature type="compositionally biased region" description="Basic and acidic residues" evidence="1">
    <location>
        <begin position="119"/>
        <end position="141"/>
    </location>
</feature>
<name>A0AAE0H2J0_9CHLO</name>